<evidence type="ECO:0008006" key="3">
    <source>
        <dbReference type="Google" id="ProtNLM"/>
    </source>
</evidence>
<dbReference type="Proteomes" id="UP000284120">
    <property type="component" value="Unassembled WGS sequence"/>
</dbReference>
<dbReference type="OrthoDB" id="9829239at2"/>
<dbReference type="EMBL" id="SAYW01000001">
    <property type="protein sequence ID" value="RWU09871.1"/>
    <property type="molecule type" value="Genomic_DNA"/>
</dbReference>
<proteinExistence type="predicted"/>
<dbReference type="RefSeq" id="WP_128353258.1">
    <property type="nucleotide sequence ID" value="NZ_QMHN01000001.1"/>
</dbReference>
<evidence type="ECO:0000313" key="1">
    <source>
        <dbReference type="EMBL" id="RWU09871.1"/>
    </source>
</evidence>
<accession>A0A3S3SVZ8</accession>
<sequence>MNSDFDDRIKMEPAHVERLLAAVEAKFKRCQTLYFVYFETAQHSILCNDTTALPLSVECEIEDATIITRHSFRVENPIAYREMINYNFQTFVITLASLYENLVALSEVFVKKVIVFVKNKPVSTPLRDYIDFHRKLMLLGYRSSDHLSTCLTNSDPFLSKYLTHITMLRNRFMHGYSINIEMSGTEYVIENLNSGTLSARSTDLLIDRYTKEVLEKSEVFIRELMVALYEMGKGSSSNIPA</sequence>
<gene>
    <name evidence="1" type="ORF">DPV69_00555</name>
</gene>
<organism evidence="1 2">
    <name type="scientific">Pedobacter chitinilyticus</name>
    <dbReference type="NCBI Taxonomy" id="2233776"/>
    <lineage>
        <taxon>Bacteria</taxon>
        <taxon>Pseudomonadati</taxon>
        <taxon>Bacteroidota</taxon>
        <taxon>Sphingobacteriia</taxon>
        <taxon>Sphingobacteriales</taxon>
        <taxon>Sphingobacteriaceae</taxon>
        <taxon>Pedobacter</taxon>
    </lineage>
</organism>
<evidence type="ECO:0000313" key="2">
    <source>
        <dbReference type="Proteomes" id="UP000284120"/>
    </source>
</evidence>
<comment type="caution">
    <text evidence="1">The sequence shown here is derived from an EMBL/GenBank/DDBJ whole genome shotgun (WGS) entry which is preliminary data.</text>
</comment>
<reference evidence="1 2" key="1">
    <citation type="submission" date="2018-06" db="EMBL/GenBank/DDBJ databases">
        <title>Pedobacter endophyticus sp. nov., an endophytic bacterium isolated from a leaf of Triticum aestivum.</title>
        <authorList>
            <person name="Zhang L."/>
        </authorList>
    </citation>
    <scope>NUCLEOTIDE SEQUENCE [LARGE SCALE GENOMIC DNA]</scope>
    <source>
        <strain evidence="1 2">CM134L-2</strain>
    </source>
</reference>
<dbReference type="AlphaFoldDB" id="A0A3S3SVZ8"/>
<name>A0A3S3SVZ8_9SPHI</name>
<keyword evidence="2" id="KW-1185">Reference proteome</keyword>
<protein>
    <recommendedName>
        <fullName evidence="3">MAE-28990/MAE-18760-like HEPN domain-containing protein</fullName>
    </recommendedName>
</protein>